<dbReference type="Proteomes" id="UP000036987">
    <property type="component" value="Unassembled WGS sequence"/>
</dbReference>
<evidence type="ECO:0000256" key="4">
    <source>
        <dbReference type="PROSITE-ProRule" id="PRU00175"/>
    </source>
</evidence>
<comment type="caution">
    <text evidence="6">The sequence shown here is derived from an EMBL/GenBank/DDBJ whole genome shotgun (WGS) entry which is preliminary data.</text>
</comment>
<keyword evidence="1" id="KW-0479">Metal-binding</keyword>
<dbReference type="InterPro" id="IPR033326">
    <property type="entry name" value="BAH1"/>
</dbReference>
<dbReference type="PROSITE" id="PS00518">
    <property type="entry name" value="ZF_RING_1"/>
    <property type="match status" value="1"/>
</dbReference>
<dbReference type="PANTHER" id="PTHR46764:SF1">
    <property type="entry name" value="E3 UBIQUITIN-PROTEIN LIGASE NLA"/>
    <property type="match status" value="1"/>
</dbReference>
<dbReference type="GO" id="GO:0008270">
    <property type="term" value="F:zinc ion binding"/>
    <property type="evidence" value="ECO:0007669"/>
    <property type="project" value="UniProtKB-KW"/>
</dbReference>
<name>A0A0K9PDY0_ZOSMR</name>
<dbReference type="InterPro" id="IPR017907">
    <property type="entry name" value="Znf_RING_CS"/>
</dbReference>
<dbReference type="Gene3D" id="3.30.40.10">
    <property type="entry name" value="Zinc/RING finger domain, C3HC4 (zinc finger)"/>
    <property type="match status" value="1"/>
</dbReference>
<keyword evidence="7" id="KW-1185">Reference proteome</keyword>
<dbReference type="InterPro" id="IPR013083">
    <property type="entry name" value="Znf_RING/FYVE/PHD"/>
</dbReference>
<dbReference type="PANTHER" id="PTHR46764">
    <property type="entry name" value="E3 UBIQUITIN-PROTEIN LIGASE BAH1"/>
    <property type="match status" value="1"/>
</dbReference>
<dbReference type="PROSITE" id="PS50089">
    <property type="entry name" value="ZF_RING_2"/>
    <property type="match status" value="1"/>
</dbReference>
<keyword evidence="2 4" id="KW-0863">Zinc-finger</keyword>
<keyword evidence="3" id="KW-0862">Zinc</keyword>
<sequence>MALRKMLKKYDKIHRSKQGQAFKMQIQIMHIEILRSPWLCELLAFYLNNSNNNSPIGNDIHGLLKDMSLTFDEGSNKPSLTCGFFDSFSINVDLTCSICLDTVFDPISLACGHIFCYICACGAASETIIDGLREASSESKCPLCRQEGVYRDYVRLTELNILLRENCHAYWEKRLQSERMDRLQQAKEYWDAQCRNIIGI</sequence>
<dbReference type="SUPFAM" id="SSF57850">
    <property type="entry name" value="RING/U-box"/>
    <property type="match status" value="1"/>
</dbReference>
<evidence type="ECO:0000313" key="6">
    <source>
        <dbReference type="EMBL" id="KMZ66457.1"/>
    </source>
</evidence>
<dbReference type="STRING" id="29655.A0A0K9PDY0"/>
<gene>
    <name evidence="6" type="ORF">ZOSMA_29G01080</name>
</gene>
<dbReference type="InterPro" id="IPR018957">
    <property type="entry name" value="Znf_C3HC4_RING-type"/>
</dbReference>
<dbReference type="OMA" id="RENCHAY"/>
<evidence type="ECO:0000256" key="2">
    <source>
        <dbReference type="ARBA" id="ARBA00022771"/>
    </source>
</evidence>
<feature type="domain" description="RING-type" evidence="5">
    <location>
        <begin position="96"/>
        <end position="145"/>
    </location>
</feature>
<dbReference type="AlphaFoldDB" id="A0A0K9PDY0"/>
<evidence type="ECO:0000256" key="3">
    <source>
        <dbReference type="ARBA" id="ARBA00022833"/>
    </source>
</evidence>
<dbReference type="InterPro" id="IPR001841">
    <property type="entry name" value="Znf_RING"/>
</dbReference>
<protein>
    <submittedName>
        <fullName evidence="6">E3 ubiquitin-protein ligase BAH1</fullName>
    </submittedName>
</protein>
<organism evidence="6 7">
    <name type="scientific">Zostera marina</name>
    <name type="common">Eelgrass</name>
    <dbReference type="NCBI Taxonomy" id="29655"/>
    <lineage>
        <taxon>Eukaryota</taxon>
        <taxon>Viridiplantae</taxon>
        <taxon>Streptophyta</taxon>
        <taxon>Embryophyta</taxon>
        <taxon>Tracheophyta</taxon>
        <taxon>Spermatophyta</taxon>
        <taxon>Magnoliopsida</taxon>
        <taxon>Liliopsida</taxon>
        <taxon>Zosteraceae</taxon>
        <taxon>Zostera</taxon>
    </lineage>
</organism>
<proteinExistence type="predicted"/>
<evidence type="ECO:0000256" key="1">
    <source>
        <dbReference type="ARBA" id="ARBA00022723"/>
    </source>
</evidence>
<reference evidence="7" key="1">
    <citation type="journal article" date="2016" name="Nature">
        <title>The genome of the seagrass Zostera marina reveals angiosperm adaptation to the sea.</title>
        <authorList>
            <person name="Olsen J.L."/>
            <person name="Rouze P."/>
            <person name="Verhelst B."/>
            <person name="Lin Y.-C."/>
            <person name="Bayer T."/>
            <person name="Collen J."/>
            <person name="Dattolo E."/>
            <person name="De Paoli E."/>
            <person name="Dittami S."/>
            <person name="Maumus F."/>
            <person name="Michel G."/>
            <person name="Kersting A."/>
            <person name="Lauritano C."/>
            <person name="Lohaus R."/>
            <person name="Toepel M."/>
            <person name="Tonon T."/>
            <person name="Vanneste K."/>
            <person name="Amirebrahimi M."/>
            <person name="Brakel J."/>
            <person name="Bostroem C."/>
            <person name="Chovatia M."/>
            <person name="Grimwood J."/>
            <person name="Jenkins J.W."/>
            <person name="Jueterbock A."/>
            <person name="Mraz A."/>
            <person name="Stam W.T."/>
            <person name="Tice H."/>
            <person name="Bornberg-Bauer E."/>
            <person name="Green P.J."/>
            <person name="Pearson G.A."/>
            <person name="Procaccini G."/>
            <person name="Duarte C.M."/>
            <person name="Schmutz J."/>
            <person name="Reusch T.B.H."/>
            <person name="Van de Peer Y."/>
        </authorList>
    </citation>
    <scope>NUCLEOTIDE SEQUENCE [LARGE SCALE GENOMIC DNA]</scope>
    <source>
        <strain evidence="7">cv. Finnish</strain>
    </source>
</reference>
<dbReference type="SMART" id="SM00184">
    <property type="entry name" value="RING"/>
    <property type="match status" value="1"/>
</dbReference>
<dbReference type="Pfam" id="PF00097">
    <property type="entry name" value="zf-C3HC4"/>
    <property type="match status" value="1"/>
</dbReference>
<evidence type="ECO:0000259" key="5">
    <source>
        <dbReference type="PROSITE" id="PS50089"/>
    </source>
</evidence>
<evidence type="ECO:0000313" key="7">
    <source>
        <dbReference type="Proteomes" id="UP000036987"/>
    </source>
</evidence>
<accession>A0A0K9PDY0</accession>
<dbReference type="OrthoDB" id="6105938at2759"/>
<dbReference type="EMBL" id="LFYR01000980">
    <property type="protein sequence ID" value="KMZ66457.1"/>
    <property type="molecule type" value="Genomic_DNA"/>
</dbReference>